<evidence type="ECO:0000313" key="15">
    <source>
        <dbReference type="Proteomes" id="UP000255279"/>
    </source>
</evidence>
<evidence type="ECO:0000256" key="7">
    <source>
        <dbReference type="ARBA" id="ARBA00023136"/>
    </source>
</evidence>
<dbReference type="GO" id="GO:0009055">
    <property type="term" value="F:electron transfer activity"/>
    <property type="evidence" value="ECO:0007669"/>
    <property type="project" value="InterPro"/>
</dbReference>
<proteinExistence type="predicted"/>
<evidence type="ECO:0000256" key="3">
    <source>
        <dbReference type="ARBA" id="ARBA00022692"/>
    </source>
</evidence>
<reference evidence="13 15" key="2">
    <citation type="submission" date="2018-06" db="EMBL/GenBank/DDBJ databases">
        <authorList>
            <consortium name="Pathogen Informatics"/>
            <person name="Doyle S."/>
        </authorList>
    </citation>
    <scope>NUCLEOTIDE SEQUENCE [LARGE SCALE GENOMIC DNA]</scope>
    <source>
        <strain evidence="13 15">NCTC10293</strain>
    </source>
</reference>
<comment type="subcellular location">
    <subcellularLocation>
        <location evidence="1">Membrane</location>
    </subcellularLocation>
</comment>
<evidence type="ECO:0000256" key="2">
    <source>
        <dbReference type="ARBA" id="ARBA00022617"/>
    </source>
</evidence>
<feature type="binding site" description="covalent" evidence="8">
    <location>
        <position position="77"/>
    </location>
    <ligand>
        <name>heme c</name>
        <dbReference type="ChEBI" id="CHEBI:61717"/>
    </ligand>
</feature>
<feature type="binding site" description="covalent" evidence="8">
    <location>
        <position position="176"/>
    </location>
    <ligand>
        <name>heme c</name>
        <dbReference type="ChEBI" id="CHEBI:61717"/>
    </ligand>
</feature>
<name>A0A1T0A5W3_9GAMM</name>
<comment type="cofactor">
    <cofactor evidence="8">
        <name>heme c</name>
        <dbReference type="ChEBI" id="CHEBI:61717"/>
    </cofactor>
    <text evidence="8">Binds 1 heme c group covalently per subunit.</text>
</comment>
<dbReference type="EMBL" id="MUXU01000025">
    <property type="protein sequence ID" value="OOR91077.1"/>
    <property type="molecule type" value="Genomic_DNA"/>
</dbReference>
<dbReference type="InterPro" id="IPR002326">
    <property type="entry name" value="Cyt_c1"/>
</dbReference>
<feature type="chain" id="PRO_5033283341" evidence="10">
    <location>
        <begin position="33"/>
        <end position="244"/>
    </location>
</feature>
<feature type="domain" description="Cytochrome c" evidence="11">
    <location>
        <begin position="64"/>
        <end position="207"/>
    </location>
</feature>
<feature type="binding site" description="covalent" evidence="8">
    <location>
        <position position="81"/>
    </location>
    <ligand>
        <name>heme c</name>
        <dbReference type="ChEBI" id="CHEBI:61717"/>
    </ligand>
</feature>
<feature type="transmembrane region" description="Helical" evidence="9">
    <location>
        <begin position="216"/>
        <end position="235"/>
    </location>
</feature>
<evidence type="ECO:0000256" key="6">
    <source>
        <dbReference type="ARBA" id="ARBA00023004"/>
    </source>
</evidence>
<keyword evidence="14" id="KW-1185">Reference proteome</keyword>
<gene>
    <name evidence="13" type="primary">petC</name>
    <name evidence="12" type="ORF">B0181_03875</name>
    <name evidence="13" type="ORF">NCTC10293_01819</name>
</gene>
<evidence type="ECO:0000313" key="12">
    <source>
        <dbReference type="EMBL" id="OOR91077.1"/>
    </source>
</evidence>
<keyword evidence="4 8" id="KW-0479">Metal-binding</keyword>
<protein>
    <submittedName>
        <fullName evidence="12 13">Cytochrome C</fullName>
    </submittedName>
</protein>
<keyword evidence="5 9" id="KW-1133">Transmembrane helix</keyword>
<reference evidence="12 14" key="1">
    <citation type="submission" date="2017-02" db="EMBL/GenBank/DDBJ databases">
        <title>Draft genome sequence of Moraxella caviae CCUG 355 type strain.</title>
        <authorList>
            <person name="Engstrom-Jakobsson H."/>
            <person name="Salva-Serra F."/>
            <person name="Thorell K."/>
            <person name="Gonzales-Siles L."/>
            <person name="Karlsson R."/>
            <person name="Boulund F."/>
            <person name="Engstrand L."/>
            <person name="Moore E."/>
        </authorList>
    </citation>
    <scope>NUCLEOTIDE SEQUENCE [LARGE SCALE GENOMIC DNA]</scope>
    <source>
        <strain evidence="12 14">CCUG 355</strain>
    </source>
</reference>
<evidence type="ECO:0000313" key="14">
    <source>
        <dbReference type="Proteomes" id="UP000190435"/>
    </source>
</evidence>
<keyword evidence="2 8" id="KW-0349">Heme</keyword>
<dbReference type="SUPFAM" id="SSF46626">
    <property type="entry name" value="Cytochrome c"/>
    <property type="match status" value="1"/>
</dbReference>
<dbReference type="InterPro" id="IPR009056">
    <property type="entry name" value="Cyt_c-like_dom"/>
</dbReference>
<dbReference type="GO" id="GO:0046872">
    <property type="term" value="F:metal ion binding"/>
    <property type="evidence" value="ECO:0007669"/>
    <property type="project" value="UniProtKB-KW"/>
</dbReference>
<evidence type="ECO:0000256" key="8">
    <source>
        <dbReference type="PIRSR" id="PIRSR602326-1"/>
    </source>
</evidence>
<evidence type="ECO:0000256" key="5">
    <source>
        <dbReference type="ARBA" id="ARBA00022989"/>
    </source>
</evidence>
<dbReference type="PANTHER" id="PTHR10266">
    <property type="entry name" value="CYTOCHROME C1"/>
    <property type="match status" value="1"/>
</dbReference>
<dbReference type="Proteomes" id="UP000190435">
    <property type="component" value="Unassembled WGS sequence"/>
</dbReference>
<evidence type="ECO:0000256" key="1">
    <source>
        <dbReference type="ARBA" id="ARBA00004370"/>
    </source>
</evidence>
<dbReference type="RefSeq" id="WP_078276170.1">
    <property type="nucleotide sequence ID" value="NZ_CAACXO010000070.1"/>
</dbReference>
<dbReference type="Gene3D" id="1.10.760.10">
    <property type="entry name" value="Cytochrome c-like domain"/>
    <property type="match status" value="1"/>
</dbReference>
<dbReference type="PANTHER" id="PTHR10266:SF3">
    <property type="entry name" value="CYTOCHROME C1, HEME PROTEIN, MITOCHONDRIAL"/>
    <property type="match status" value="1"/>
</dbReference>
<keyword evidence="3 9" id="KW-0812">Transmembrane</keyword>
<dbReference type="GO" id="GO:0020037">
    <property type="term" value="F:heme binding"/>
    <property type="evidence" value="ECO:0007669"/>
    <property type="project" value="InterPro"/>
</dbReference>
<dbReference type="AlphaFoldDB" id="A0A1T0A5W3"/>
<keyword evidence="7 9" id="KW-0472">Membrane</keyword>
<sequence>MSAFNLKSSLSKIGAGILLAATAVIASPSAMAAGGGGCGTYTNADGENVTLECSHAPIDLTNKGSLQRGAAMFMNYCVGCHSAQYVRHSRIAQDLDIPPELVEKYLLVTSDQIGDHITAQIDPDTQAAWFGAAPPDLSLVNRLRGDDWVYTYLLSFYEDPSRPWGANNLVLANAAMPHVLHNLQKELGQEEYEARVGDLVNFMAWMAEPVRHERKIYGAFVLLFLLALLIPVYLLNKEFWKDVK</sequence>
<evidence type="ECO:0000313" key="13">
    <source>
        <dbReference type="EMBL" id="STZ14227.1"/>
    </source>
</evidence>
<accession>A0A1T0A5W3</accession>
<dbReference type="OrthoDB" id="9798864at2"/>
<organism evidence="12 14">
    <name type="scientific">Moraxella caviae</name>
    <dbReference type="NCBI Taxonomy" id="34060"/>
    <lineage>
        <taxon>Bacteria</taxon>
        <taxon>Pseudomonadati</taxon>
        <taxon>Pseudomonadota</taxon>
        <taxon>Gammaproteobacteria</taxon>
        <taxon>Moraxellales</taxon>
        <taxon>Moraxellaceae</taxon>
        <taxon>Moraxella</taxon>
    </lineage>
</organism>
<feature type="binding site" description="covalent" evidence="8">
    <location>
        <position position="80"/>
    </location>
    <ligand>
        <name>heme c</name>
        <dbReference type="ChEBI" id="CHEBI:61717"/>
    </ligand>
</feature>
<evidence type="ECO:0000259" key="11">
    <source>
        <dbReference type="PROSITE" id="PS51007"/>
    </source>
</evidence>
<dbReference type="PROSITE" id="PS51007">
    <property type="entry name" value="CYTC"/>
    <property type="match status" value="1"/>
</dbReference>
<dbReference type="STRING" id="34060.B0181_03875"/>
<dbReference type="GO" id="GO:0016020">
    <property type="term" value="C:membrane"/>
    <property type="evidence" value="ECO:0007669"/>
    <property type="project" value="UniProtKB-SubCell"/>
</dbReference>
<keyword evidence="10" id="KW-0732">Signal</keyword>
<evidence type="ECO:0000256" key="4">
    <source>
        <dbReference type="ARBA" id="ARBA00022723"/>
    </source>
</evidence>
<dbReference type="InterPro" id="IPR036909">
    <property type="entry name" value="Cyt_c-like_dom_sf"/>
</dbReference>
<feature type="signal peptide" evidence="10">
    <location>
        <begin position="1"/>
        <end position="32"/>
    </location>
</feature>
<dbReference type="Proteomes" id="UP000255279">
    <property type="component" value="Unassembled WGS sequence"/>
</dbReference>
<keyword evidence="6 8" id="KW-0408">Iron</keyword>
<evidence type="ECO:0000256" key="9">
    <source>
        <dbReference type="SAM" id="Phobius"/>
    </source>
</evidence>
<dbReference type="EMBL" id="UGQE01000004">
    <property type="protein sequence ID" value="STZ14227.1"/>
    <property type="molecule type" value="Genomic_DNA"/>
</dbReference>
<evidence type="ECO:0000256" key="10">
    <source>
        <dbReference type="SAM" id="SignalP"/>
    </source>
</evidence>
<dbReference type="Pfam" id="PF02167">
    <property type="entry name" value="Cytochrom_C1"/>
    <property type="match status" value="1"/>
</dbReference>